<dbReference type="Proteomes" id="UP000224567">
    <property type="component" value="Unassembled WGS sequence"/>
</dbReference>
<protein>
    <submittedName>
        <fullName evidence="1">Uncharacterized protein</fullName>
    </submittedName>
</protein>
<evidence type="ECO:0000313" key="2">
    <source>
        <dbReference type="Proteomes" id="UP000224567"/>
    </source>
</evidence>
<gene>
    <name evidence="1" type="ORF">CQW23_12622</name>
</gene>
<comment type="caution">
    <text evidence="1">The sequence shown here is derived from an EMBL/GenBank/DDBJ whole genome shotgun (WGS) entry which is preliminary data.</text>
</comment>
<sequence length="120" mass="14233">MWALKQLNLNWDDVINMRLGQLNKMDEFCLNSYERADLYKERMKKYHDRRIIQRNFQKGDLVLFFNSRLKLFPGTAGIEEIIGFKLCEKINYIKGGKSIDDVHISECSIRFHLEIGKEGM</sequence>
<reference evidence="1 2" key="1">
    <citation type="journal article" date="2017" name="Genome Biol.">
        <title>New reference genome sequences of hot pepper reveal the massive evolution of plant disease-resistance genes by retroduplication.</title>
        <authorList>
            <person name="Kim S."/>
            <person name="Park J."/>
            <person name="Yeom S.I."/>
            <person name="Kim Y.M."/>
            <person name="Seo E."/>
            <person name="Kim K.T."/>
            <person name="Kim M.S."/>
            <person name="Lee J.M."/>
            <person name="Cheong K."/>
            <person name="Shin H.S."/>
            <person name="Kim S.B."/>
            <person name="Han K."/>
            <person name="Lee J."/>
            <person name="Park M."/>
            <person name="Lee H.A."/>
            <person name="Lee H.Y."/>
            <person name="Lee Y."/>
            <person name="Oh S."/>
            <person name="Lee J.H."/>
            <person name="Choi E."/>
            <person name="Choi E."/>
            <person name="Lee S.E."/>
            <person name="Jeon J."/>
            <person name="Kim H."/>
            <person name="Choi G."/>
            <person name="Song H."/>
            <person name="Lee J."/>
            <person name="Lee S.C."/>
            <person name="Kwon J.K."/>
            <person name="Lee H.Y."/>
            <person name="Koo N."/>
            <person name="Hong Y."/>
            <person name="Kim R.W."/>
            <person name="Kang W.H."/>
            <person name="Huh J.H."/>
            <person name="Kang B.C."/>
            <person name="Yang T.J."/>
            <person name="Lee Y.H."/>
            <person name="Bennetzen J.L."/>
            <person name="Choi D."/>
        </authorList>
    </citation>
    <scope>NUCLEOTIDE SEQUENCE [LARGE SCALE GENOMIC DNA]</scope>
    <source>
        <strain evidence="2">cv. PBC81</strain>
    </source>
</reference>
<proteinExistence type="predicted"/>
<dbReference type="AlphaFoldDB" id="A0A2G2WT52"/>
<reference evidence="2" key="2">
    <citation type="journal article" date="2017" name="J. Anim. Genet.">
        <title>Multiple reference genome sequences of hot pepper reveal the massive evolution of plant disease resistance genes by retroduplication.</title>
        <authorList>
            <person name="Kim S."/>
            <person name="Park J."/>
            <person name="Yeom S.-I."/>
            <person name="Kim Y.-M."/>
            <person name="Seo E."/>
            <person name="Kim K.-T."/>
            <person name="Kim M.-S."/>
            <person name="Lee J.M."/>
            <person name="Cheong K."/>
            <person name="Shin H.-S."/>
            <person name="Kim S.-B."/>
            <person name="Han K."/>
            <person name="Lee J."/>
            <person name="Park M."/>
            <person name="Lee H.-A."/>
            <person name="Lee H.-Y."/>
            <person name="Lee Y."/>
            <person name="Oh S."/>
            <person name="Lee J.H."/>
            <person name="Choi E."/>
            <person name="Choi E."/>
            <person name="Lee S.E."/>
            <person name="Jeon J."/>
            <person name="Kim H."/>
            <person name="Choi G."/>
            <person name="Song H."/>
            <person name="Lee J."/>
            <person name="Lee S.-C."/>
            <person name="Kwon J.-K."/>
            <person name="Lee H.-Y."/>
            <person name="Koo N."/>
            <person name="Hong Y."/>
            <person name="Kim R.W."/>
            <person name="Kang W.-H."/>
            <person name="Huh J.H."/>
            <person name="Kang B.-C."/>
            <person name="Yang T.-J."/>
            <person name="Lee Y.-H."/>
            <person name="Bennetzen J.L."/>
            <person name="Choi D."/>
        </authorList>
    </citation>
    <scope>NUCLEOTIDE SEQUENCE [LARGE SCALE GENOMIC DNA]</scope>
    <source>
        <strain evidence="2">cv. PBC81</strain>
    </source>
</reference>
<accession>A0A2G2WT52</accession>
<organism evidence="1 2">
    <name type="scientific">Capsicum baccatum</name>
    <name type="common">Peruvian pepper</name>
    <dbReference type="NCBI Taxonomy" id="33114"/>
    <lineage>
        <taxon>Eukaryota</taxon>
        <taxon>Viridiplantae</taxon>
        <taxon>Streptophyta</taxon>
        <taxon>Embryophyta</taxon>
        <taxon>Tracheophyta</taxon>
        <taxon>Spermatophyta</taxon>
        <taxon>Magnoliopsida</taxon>
        <taxon>eudicotyledons</taxon>
        <taxon>Gunneridae</taxon>
        <taxon>Pentapetalae</taxon>
        <taxon>asterids</taxon>
        <taxon>lamiids</taxon>
        <taxon>Solanales</taxon>
        <taxon>Solanaceae</taxon>
        <taxon>Solanoideae</taxon>
        <taxon>Capsiceae</taxon>
        <taxon>Capsicum</taxon>
    </lineage>
</organism>
<dbReference type="EMBL" id="MLFT02000005">
    <property type="protein sequence ID" value="PHT48414.1"/>
    <property type="molecule type" value="Genomic_DNA"/>
</dbReference>
<dbReference type="OrthoDB" id="5596291at2759"/>
<name>A0A2G2WT52_CAPBA</name>
<evidence type="ECO:0000313" key="1">
    <source>
        <dbReference type="EMBL" id="PHT48414.1"/>
    </source>
</evidence>
<keyword evidence="2" id="KW-1185">Reference proteome</keyword>